<dbReference type="Proteomes" id="UP000076586">
    <property type="component" value="Unassembled WGS sequence"/>
</dbReference>
<comment type="caution">
    <text evidence="5">The sequence shown here is derived from an EMBL/GenBank/DDBJ whole genome shotgun (WGS) entry which is preliminary data.</text>
</comment>
<keyword evidence="6" id="KW-1185">Reference proteome</keyword>
<organism evidence="5 6">
    <name type="scientific">Paludibacter jiangxiensis</name>
    <dbReference type="NCBI Taxonomy" id="681398"/>
    <lineage>
        <taxon>Bacteria</taxon>
        <taxon>Pseudomonadati</taxon>
        <taxon>Bacteroidota</taxon>
        <taxon>Bacteroidia</taxon>
        <taxon>Bacteroidales</taxon>
        <taxon>Paludibacteraceae</taxon>
        <taxon>Paludibacter</taxon>
    </lineage>
</organism>
<feature type="repeat" description="TPR" evidence="3">
    <location>
        <begin position="615"/>
        <end position="648"/>
    </location>
</feature>
<dbReference type="AlphaFoldDB" id="A0A170Y2D1"/>
<dbReference type="SUPFAM" id="SSF48452">
    <property type="entry name" value="TPR-like"/>
    <property type="match status" value="4"/>
</dbReference>
<evidence type="ECO:0000256" key="1">
    <source>
        <dbReference type="ARBA" id="ARBA00022737"/>
    </source>
</evidence>
<keyword evidence="4" id="KW-0732">Signal</keyword>
<dbReference type="PANTHER" id="PTHR45586">
    <property type="entry name" value="TPR REPEAT-CONTAINING PROTEIN PA4667"/>
    <property type="match status" value="1"/>
</dbReference>
<evidence type="ECO:0000313" key="5">
    <source>
        <dbReference type="EMBL" id="GAT61451.1"/>
    </source>
</evidence>
<evidence type="ECO:0000256" key="2">
    <source>
        <dbReference type="ARBA" id="ARBA00022803"/>
    </source>
</evidence>
<reference evidence="6" key="2">
    <citation type="journal article" date="2017" name="Genome Announc.">
        <title>Draft genome sequence of Paludibacter jiangxiensis NM7(T), a propionate-producing fermentative bacterium.</title>
        <authorList>
            <person name="Qiu Y.-L."/>
            <person name="Tourlousse D.M."/>
            <person name="Matsuura N."/>
            <person name="Ohashi A."/>
            <person name="Sekiguchi Y."/>
        </authorList>
    </citation>
    <scope>NUCLEOTIDE SEQUENCE [LARGE SCALE GENOMIC DNA]</scope>
    <source>
        <strain evidence="6">NM7</strain>
    </source>
</reference>
<evidence type="ECO:0000313" key="6">
    <source>
        <dbReference type="Proteomes" id="UP000076586"/>
    </source>
</evidence>
<dbReference type="PROSITE" id="PS50293">
    <property type="entry name" value="TPR_REGION"/>
    <property type="match status" value="1"/>
</dbReference>
<reference evidence="6" key="1">
    <citation type="submission" date="2016-04" db="EMBL/GenBank/DDBJ databases">
        <title>Draft genome sequence of Paludibacter jiangxiensis strain NM7.</title>
        <authorList>
            <person name="Qiu Y."/>
            <person name="Matsuura N."/>
            <person name="Ohashi A."/>
            <person name="Tourlousse M.D."/>
            <person name="Sekiguchi Y."/>
        </authorList>
    </citation>
    <scope>NUCLEOTIDE SEQUENCE [LARGE SCALE GENOMIC DNA]</scope>
    <source>
        <strain evidence="6">NM7</strain>
    </source>
</reference>
<dbReference type="OrthoDB" id="9814448at2"/>
<evidence type="ECO:0000256" key="4">
    <source>
        <dbReference type="SAM" id="SignalP"/>
    </source>
</evidence>
<sequence length="1004" mass="114321">MKKITLLCVGFTSLLSLQAQQTYTYSNPARAFQEGKEQYLQQQFSASEHSLQTYLQTADPSEKSKIQEAEYFIAANAYELRQSDATDLLKAYVEKYQGTSMLDNVKFRLGILLFEQKQYTAAIKELDKVNIKKLNTSDENLYHFALGYCYTAVNEFTKARDQFKPLIGVEKYDKTANYYYGYSEYALGNYDTALPYFETIQNQPEFSPLAPYYIIQIYAKQKEYDKVKSYGKTILEINSNNPKNGEVHRIMGECAYRDQDYKLAAADFAKAFTTDKQLSRASFYMWGMSCMQSGAYDQAVMPLTKVAGETDALGQNAYLALGNAYTKTNDRLKAQMAYANAGKLTFDKGAQEEALYNYALSTYESNAQFGETVKAFDNFLSIFPNSKYADEVNSRLATALIQSKDYTAALNAINKLKTSNAQVIAAKENILFHLGVQQFDKKNYPGAIANLTEALAVTSRRPSLVQIYFWRGESYYRAGEYAKAESDFNTYQDDPRSSRDANFHLSYYDLAYCKFISRDYKQSLLAFMRFAGGEHEAMSPTYIDALIRIGDCYYMTRDFINAHKYYAQVVAKGKAGSDYAEYQIAFIYGLQKNYRGKITELNKLIENFPTSNYAANAYYEIGRSYIIIEQYDKAIETYNALIKKYPNSEFTRKAALEIGLAYSNTSNKKEALTAYKQVVNSYPGSSEAKVAMENIENLYVDQSDAEGYVSYRRSLGKSTDITSVMEDSLVYTTAEKVYLNGKLPEAATLFSNYLSKYCPQGNYCIKATYYLADSYMQQQKTDEALSNYKKLTEIQGNPYMEQALAQCASITYDKKDYAASLNYFKTLEATTSNKEYQEAASLGVLRCSHLTNDYGSTIKSANRILNNNLASSDMSTEARFYRAKAYLAINKSDSAFNDLTVLSKNVRTVFGAEAKYELANYYFQKQDLKKSEAEVMSFINLNTPHQYWLAKSFILLSDIYVKRGDNFQAKQYLLTLQDNYHQQDDILSIVKQKLQDIEKSVTPK</sequence>
<dbReference type="RefSeq" id="WP_068701014.1">
    <property type="nucleotide sequence ID" value="NZ_BDCR01000001.1"/>
</dbReference>
<dbReference type="InterPro" id="IPR011990">
    <property type="entry name" value="TPR-like_helical_dom_sf"/>
</dbReference>
<dbReference type="InterPro" id="IPR019734">
    <property type="entry name" value="TPR_rpt"/>
</dbReference>
<dbReference type="PROSITE" id="PS50005">
    <property type="entry name" value="TPR"/>
    <property type="match status" value="2"/>
</dbReference>
<keyword evidence="1" id="KW-0677">Repeat</keyword>
<name>A0A170Y2D1_9BACT</name>
<evidence type="ECO:0000256" key="3">
    <source>
        <dbReference type="PROSITE-ProRule" id="PRU00339"/>
    </source>
</evidence>
<dbReference type="SUPFAM" id="SSF81901">
    <property type="entry name" value="HCP-like"/>
    <property type="match status" value="1"/>
</dbReference>
<dbReference type="Gene3D" id="1.25.40.10">
    <property type="entry name" value="Tetratricopeptide repeat domain"/>
    <property type="match status" value="8"/>
</dbReference>
<gene>
    <name evidence="5" type="ORF">PJIAN_130</name>
</gene>
<dbReference type="Pfam" id="PF13432">
    <property type="entry name" value="TPR_16"/>
    <property type="match status" value="2"/>
</dbReference>
<dbReference type="InterPro" id="IPR051012">
    <property type="entry name" value="CellSynth/LPSAsmb/PSIAsmb"/>
</dbReference>
<proteinExistence type="predicted"/>
<accession>A0A170Y2D1</accession>
<protein>
    <submittedName>
        <fullName evidence="5">Tol-pal system protein YbgF</fullName>
    </submittedName>
</protein>
<dbReference type="EMBL" id="BDCR01000001">
    <property type="protein sequence ID" value="GAT61451.1"/>
    <property type="molecule type" value="Genomic_DNA"/>
</dbReference>
<dbReference type="STRING" id="681398.PJIAN_130"/>
<feature type="chain" id="PRO_5007904753" evidence="4">
    <location>
        <begin position="22"/>
        <end position="1004"/>
    </location>
</feature>
<feature type="signal peptide" evidence="4">
    <location>
        <begin position="1"/>
        <end position="21"/>
    </location>
</feature>
<dbReference type="SMART" id="SM00028">
    <property type="entry name" value="TPR"/>
    <property type="match status" value="8"/>
</dbReference>
<dbReference type="PANTHER" id="PTHR45586:SF1">
    <property type="entry name" value="LIPOPOLYSACCHARIDE ASSEMBLY PROTEIN B"/>
    <property type="match status" value="1"/>
</dbReference>
<feature type="repeat" description="TPR" evidence="3">
    <location>
        <begin position="652"/>
        <end position="685"/>
    </location>
</feature>
<dbReference type="Pfam" id="PF13174">
    <property type="entry name" value="TPR_6"/>
    <property type="match status" value="4"/>
</dbReference>
<keyword evidence="2 3" id="KW-0802">TPR repeat</keyword>